<comment type="caution">
    <text evidence="3">The sequence shown here is derived from an EMBL/GenBank/DDBJ whole genome shotgun (WGS) entry which is preliminary data.</text>
</comment>
<keyword evidence="2 3" id="KW-0378">Hydrolase</keyword>
<keyword evidence="2" id="KW-0408">Iron</keyword>
<evidence type="ECO:0000256" key="1">
    <source>
        <dbReference type="ARBA" id="ARBA00010759"/>
    </source>
</evidence>
<dbReference type="PIRSF" id="PIRSF004749">
    <property type="entry name" value="Pep_def"/>
    <property type="match status" value="1"/>
</dbReference>
<keyword evidence="2" id="KW-0648">Protein biosynthesis</keyword>
<dbReference type="GO" id="GO:0046872">
    <property type="term" value="F:metal ion binding"/>
    <property type="evidence" value="ECO:0007669"/>
    <property type="project" value="UniProtKB-KW"/>
</dbReference>
<dbReference type="EC" id="3.5.1.88" evidence="2"/>
<keyword evidence="2" id="KW-0479">Metal-binding</keyword>
<gene>
    <name evidence="2 3" type="primary">def</name>
    <name evidence="3" type="ORF">H8E80_07570</name>
</gene>
<evidence type="ECO:0000313" key="3">
    <source>
        <dbReference type="EMBL" id="MBC8199885.1"/>
    </source>
</evidence>
<comment type="function">
    <text evidence="2">Removes the formyl group from the N-terminal Met of newly synthesized proteins. Requires at least a dipeptide for an efficient rate of reaction. N-terminal L-methionine is a prerequisite for activity but the enzyme has broad specificity at other positions.</text>
</comment>
<feature type="binding site" evidence="2">
    <location>
        <position position="140"/>
    </location>
    <ligand>
        <name>Fe cation</name>
        <dbReference type="ChEBI" id="CHEBI:24875"/>
    </ligand>
</feature>
<evidence type="ECO:0000256" key="2">
    <source>
        <dbReference type="HAMAP-Rule" id="MF_00163"/>
    </source>
</evidence>
<comment type="similarity">
    <text evidence="1 2">Belongs to the polypeptide deformylase family.</text>
</comment>
<dbReference type="AlphaFoldDB" id="A0A8J6N8B2"/>
<feature type="active site" evidence="2">
    <location>
        <position position="137"/>
    </location>
</feature>
<dbReference type="GO" id="GO:0006412">
    <property type="term" value="P:translation"/>
    <property type="evidence" value="ECO:0007669"/>
    <property type="project" value="UniProtKB-UniRule"/>
</dbReference>
<feature type="binding site" evidence="2">
    <location>
        <position position="94"/>
    </location>
    <ligand>
        <name>Fe cation</name>
        <dbReference type="ChEBI" id="CHEBI:24875"/>
    </ligand>
</feature>
<dbReference type="EMBL" id="JACNLL010000066">
    <property type="protein sequence ID" value="MBC8199885.1"/>
    <property type="molecule type" value="Genomic_DNA"/>
</dbReference>
<dbReference type="Proteomes" id="UP000603545">
    <property type="component" value="Unassembled WGS sequence"/>
</dbReference>
<dbReference type="InterPro" id="IPR023635">
    <property type="entry name" value="Peptide_deformylase"/>
</dbReference>
<comment type="catalytic activity">
    <reaction evidence="2">
        <text>N-terminal N-formyl-L-methionyl-[peptide] + H2O = N-terminal L-methionyl-[peptide] + formate</text>
        <dbReference type="Rhea" id="RHEA:24420"/>
        <dbReference type="Rhea" id="RHEA-COMP:10639"/>
        <dbReference type="Rhea" id="RHEA-COMP:10640"/>
        <dbReference type="ChEBI" id="CHEBI:15377"/>
        <dbReference type="ChEBI" id="CHEBI:15740"/>
        <dbReference type="ChEBI" id="CHEBI:49298"/>
        <dbReference type="ChEBI" id="CHEBI:64731"/>
        <dbReference type="EC" id="3.5.1.88"/>
    </reaction>
</comment>
<feature type="binding site" evidence="2">
    <location>
        <position position="136"/>
    </location>
    <ligand>
        <name>Fe cation</name>
        <dbReference type="ChEBI" id="CHEBI:24875"/>
    </ligand>
</feature>
<dbReference type="PANTHER" id="PTHR10458:SF22">
    <property type="entry name" value="PEPTIDE DEFORMYLASE"/>
    <property type="match status" value="1"/>
</dbReference>
<dbReference type="GO" id="GO:0042586">
    <property type="term" value="F:peptide deformylase activity"/>
    <property type="evidence" value="ECO:0007669"/>
    <property type="project" value="UniProtKB-UniRule"/>
</dbReference>
<comment type="cofactor">
    <cofactor evidence="2">
        <name>Fe(2+)</name>
        <dbReference type="ChEBI" id="CHEBI:29033"/>
    </cofactor>
    <text evidence="2">Binds 1 Fe(2+) ion.</text>
</comment>
<dbReference type="Pfam" id="PF01327">
    <property type="entry name" value="Pep_deformylase"/>
    <property type="match status" value="1"/>
</dbReference>
<dbReference type="NCBIfam" id="NF001159">
    <property type="entry name" value="PRK00150.1-3"/>
    <property type="match status" value="1"/>
</dbReference>
<dbReference type="CDD" id="cd00487">
    <property type="entry name" value="Pep_deformylase"/>
    <property type="match status" value="1"/>
</dbReference>
<sequence>MTILNILTYPDKFLSQPAKPVENIDGAIQNIIDDMSSTIYEAPGVGLAAIQVGFDQSIIVYDISPRDENRSLHVLINPKIISSEGTTISENEGCLSVPDYRADVKRSASILVEGFDRKEKPLKIEAHGHLAVVLQHEIDHLNGILFIDRISSLKRGLYKRRIKKLLRQK</sequence>
<accession>A0A8J6N8B2</accession>
<dbReference type="PRINTS" id="PR01576">
    <property type="entry name" value="PDEFORMYLASE"/>
</dbReference>
<dbReference type="SUPFAM" id="SSF56420">
    <property type="entry name" value="Peptide deformylase"/>
    <property type="match status" value="1"/>
</dbReference>
<dbReference type="NCBIfam" id="TIGR00079">
    <property type="entry name" value="pept_deformyl"/>
    <property type="match status" value="1"/>
</dbReference>
<reference evidence="3 4" key="1">
    <citation type="submission" date="2020-08" db="EMBL/GenBank/DDBJ databases">
        <title>Bridging the membrane lipid divide: bacteria of the FCB group superphylum have the potential to synthesize archaeal ether lipids.</title>
        <authorList>
            <person name="Villanueva L."/>
            <person name="Von Meijenfeldt F.A.B."/>
            <person name="Westbye A.B."/>
            <person name="Yadav S."/>
            <person name="Hopmans E.C."/>
            <person name="Dutilh B.E."/>
            <person name="Sinninghe Damste J.S."/>
        </authorList>
    </citation>
    <scope>NUCLEOTIDE SEQUENCE [LARGE SCALE GENOMIC DNA]</scope>
    <source>
        <strain evidence="3">NIOZ-UU82</strain>
    </source>
</reference>
<protein>
    <recommendedName>
        <fullName evidence="2">Peptide deformylase</fullName>
        <shortName evidence="2">PDF</shortName>
        <ecNumber evidence="2">3.5.1.88</ecNumber>
    </recommendedName>
    <alternativeName>
        <fullName evidence="2">Polypeptide deformylase</fullName>
    </alternativeName>
</protein>
<dbReference type="PANTHER" id="PTHR10458">
    <property type="entry name" value="PEPTIDE DEFORMYLASE"/>
    <property type="match status" value="1"/>
</dbReference>
<proteinExistence type="inferred from homology"/>
<dbReference type="Gene3D" id="3.90.45.10">
    <property type="entry name" value="Peptide deformylase"/>
    <property type="match status" value="1"/>
</dbReference>
<dbReference type="InterPro" id="IPR036821">
    <property type="entry name" value="Peptide_deformylase_sf"/>
</dbReference>
<name>A0A8J6N8B2_9BACT</name>
<evidence type="ECO:0000313" key="4">
    <source>
        <dbReference type="Proteomes" id="UP000603545"/>
    </source>
</evidence>
<dbReference type="HAMAP" id="MF_00163">
    <property type="entry name" value="Pep_deformylase"/>
    <property type="match status" value="1"/>
</dbReference>
<organism evidence="3 4">
    <name type="scientific">Candidatus Desulfaltia bathyphila</name>
    <dbReference type="NCBI Taxonomy" id="2841697"/>
    <lineage>
        <taxon>Bacteria</taxon>
        <taxon>Pseudomonadati</taxon>
        <taxon>Thermodesulfobacteriota</taxon>
        <taxon>Desulfobacteria</taxon>
        <taxon>Desulfobacterales</taxon>
        <taxon>Desulfobacterales incertae sedis</taxon>
        <taxon>Candidatus Desulfaltia</taxon>
    </lineage>
</organism>